<proteinExistence type="predicted"/>
<evidence type="ECO:0000259" key="1">
    <source>
        <dbReference type="Pfam" id="PF13229"/>
    </source>
</evidence>
<organism evidence="3 4">
    <name type="scientific">Candidatus Ordinivivax streblomastigis</name>
    <dbReference type="NCBI Taxonomy" id="2540710"/>
    <lineage>
        <taxon>Bacteria</taxon>
        <taxon>Pseudomonadati</taxon>
        <taxon>Bacteroidota</taxon>
        <taxon>Bacteroidia</taxon>
        <taxon>Bacteroidales</taxon>
        <taxon>Candidatus Ordinivivax</taxon>
    </lineage>
</organism>
<protein>
    <submittedName>
        <fullName evidence="3">Uncharacterized protein</fullName>
    </submittedName>
</protein>
<evidence type="ECO:0000259" key="2">
    <source>
        <dbReference type="Pfam" id="PF20200"/>
    </source>
</evidence>
<comment type="caution">
    <text evidence="3">The sequence shown here is derived from an EMBL/GenBank/DDBJ whole genome shotgun (WGS) entry which is preliminary data.</text>
</comment>
<feature type="domain" description="Right handed beta helix" evidence="1">
    <location>
        <begin position="791"/>
        <end position="931"/>
    </location>
</feature>
<dbReference type="EMBL" id="SNRX01000059">
    <property type="protein sequence ID" value="KAA6300642.1"/>
    <property type="molecule type" value="Genomic_DNA"/>
</dbReference>
<dbReference type="PROSITE" id="PS51257">
    <property type="entry name" value="PROKAR_LIPOPROTEIN"/>
    <property type="match status" value="1"/>
</dbReference>
<name>A0A5M8NUV1_9BACT</name>
<feature type="domain" description="DUF6562" evidence="2">
    <location>
        <begin position="36"/>
        <end position="369"/>
    </location>
</feature>
<dbReference type="InterPro" id="IPR011050">
    <property type="entry name" value="Pectin_lyase_fold/virulence"/>
</dbReference>
<dbReference type="InterPro" id="IPR046692">
    <property type="entry name" value="DUF6562"/>
</dbReference>
<accession>A0A5M8NUV1</accession>
<dbReference type="Proteomes" id="UP000324575">
    <property type="component" value="Unassembled WGS sequence"/>
</dbReference>
<dbReference type="SMART" id="SM00710">
    <property type="entry name" value="PbH1"/>
    <property type="match status" value="6"/>
</dbReference>
<dbReference type="AlphaFoldDB" id="A0A5M8NUV1"/>
<reference evidence="3 4" key="1">
    <citation type="submission" date="2019-03" db="EMBL/GenBank/DDBJ databases">
        <title>Single cell metagenomics reveals metabolic interactions within the superorganism composed of flagellate Streblomastix strix and complex community of Bacteroidetes bacteria on its surface.</title>
        <authorList>
            <person name="Treitli S.C."/>
            <person name="Kolisko M."/>
            <person name="Husnik F."/>
            <person name="Keeling P."/>
            <person name="Hampl V."/>
        </authorList>
    </citation>
    <scope>NUCLEOTIDE SEQUENCE [LARGE SCALE GENOMIC DNA]</scope>
    <source>
        <strain evidence="3">St1</strain>
    </source>
</reference>
<dbReference type="Gene3D" id="2.160.20.10">
    <property type="entry name" value="Single-stranded right-handed beta-helix, Pectin lyase-like"/>
    <property type="match status" value="1"/>
</dbReference>
<gene>
    <name evidence="3" type="ORF">EZS26_003203</name>
</gene>
<dbReference type="Pfam" id="PF13229">
    <property type="entry name" value="Beta_helix"/>
    <property type="match status" value="1"/>
</dbReference>
<evidence type="ECO:0000313" key="3">
    <source>
        <dbReference type="EMBL" id="KAA6300642.1"/>
    </source>
</evidence>
<dbReference type="InterPro" id="IPR012334">
    <property type="entry name" value="Pectin_lyas_fold"/>
</dbReference>
<sequence>MNKNAVWLLAFVCTFLFSCSSDDFDAGNQKDGMVDFTISTSIPQGITTYASGDGGVTNVKNHDLRYILEVWTQEEPPRLAYRDYRIVPAKPASEVGFVKTEVEFSARLLAMKYDFVFWADFVKEIKLESGETLQEAAAGADFYYKTNNGESKEVIKSGNYKGLTDIKMNITSSEYYISNDARDAFYATKTVDLRTENAIGPVTLTRPFGKYRLVAIDNSDDIWGGEPMKAQINYTGTSFNYDAKVKLPGGFNALDGTVNTDEEIAIDVTNSDLFSNDITQECVLVGDNPYPNAYVLGFDYVFAALSQTISFDVITYSVCDGKVQTAHRELSSIPIVANQLTTIVGNFFTSEFKCFVDVSNAFEDKVFTTIDNKISADASGNYEIIIPKANASLASLTYTLSDEIKDNATITVMNEGDDKYTGSVTLDIKKPASNSIVTFNTPGATVSVLGTIGSLTTKDADAINVDMKLSNITNDKITFENTEGVKTKVFWAPYDGDQLYTALSYAADKNSGVNLMANCTRNVSNNYAFAIGATNKEQYKGYVFNGNGYIVSGNATNQLLQCYATATIKNVTFDAHNATNGASGLAFLNAENAVIENVTAINSPHAGVIINKSTVTATNLTTRNNTWGGVNLEPTAHFTLKSGTFAEANKIWTDSNEPKPYDWVTLPNNWDWTYIINKSTGQINYTPKNNPEPLLAILITTVNAILEIPSINLELGEGTFSIGKGVATAKNLSITGSATGTTIIEAIDPTKVEGIGNGKYPVICINGENVVTIKNVLISAKNTTGNEAPDGITIIDGGTLDIDNVTFDGLFHVSGHDGVQSGRCITAYGSSKLTVANSTFKRFNKNGIHMNGTSDAKISNSTFIGNGVRGVIGQNGVVFVDESKGSVTNCTFSDFVYRDTDHDDDACGVLRFNPSNSSNITLTNNTYKNNDIDIY</sequence>
<dbReference type="InterPro" id="IPR039448">
    <property type="entry name" value="Beta_helix"/>
</dbReference>
<dbReference type="InterPro" id="IPR006626">
    <property type="entry name" value="PbH1"/>
</dbReference>
<evidence type="ECO:0000313" key="4">
    <source>
        <dbReference type="Proteomes" id="UP000324575"/>
    </source>
</evidence>
<dbReference type="Pfam" id="PF20200">
    <property type="entry name" value="DUF6562"/>
    <property type="match status" value="1"/>
</dbReference>
<dbReference type="SUPFAM" id="SSF51126">
    <property type="entry name" value="Pectin lyase-like"/>
    <property type="match status" value="2"/>
</dbReference>